<dbReference type="RefSeq" id="WP_190109423.1">
    <property type="nucleotide sequence ID" value="NZ_BMVB01000005.1"/>
</dbReference>
<evidence type="ECO:0000313" key="1">
    <source>
        <dbReference type="EMBL" id="GHC45657.1"/>
    </source>
</evidence>
<name>A0A918THL4_STRCJ</name>
<reference evidence="1" key="1">
    <citation type="journal article" date="2014" name="Int. J. Syst. Evol. Microbiol.">
        <title>Complete genome sequence of Corynebacterium casei LMG S-19264T (=DSM 44701T), isolated from a smear-ripened cheese.</title>
        <authorList>
            <consortium name="US DOE Joint Genome Institute (JGI-PGF)"/>
            <person name="Walter F."/>
            <person name="Albersmeier A."/>
            <person name="Kalinowski J."/>
            <person name="Ruckert C."/>
        </authorList>
    </citation>
    <scope>NUCLEOTIDE SEQUENCE</scope>
    <source>
        <strain evidence="1">JCM 4633</strain>
    </source>
</reference>
<accession>A0A918THL4</accession>
<evidence type="ECO:0000313" key="2">
    <source>
        <dbReference type="Proteomes" id="UP000646244"/>
    </source>
</evidence>
<dbReference type="AlphaFoldDB" id="A0A918THL4"/>
<organism evidence="1 2">
    <name type="scientific">Streptomyces cinnamoneus</name>
    <name type="common">Streptoverticillium cinnamoneum</name>
    <dbReference type="NCBI Taxonomy" id="53446"/>
    <lineage>
        <taxon>Bacteria</taxon>
        <taxon>Bacillati</taxon>
        <taxon>Actinomycetota</taxon>
        <taxon>Actinomycetes</taxon>
        <taxon>Kitasatosporales</taxon>
        <taxon>Streptomycetaceae</taxon>
        <taxon>Streptomyces</taxon>
        <taxon>Streptomyces cinnamoneus group</taxon>
    </lineage>
</organism>
<gene>
    <name evidence="1" type="ORF">GCM10010507_21240</name>
</gene>
<sequence length="292" mass="31893">MVVFVIATAACWGRWPGDGTESPRTAHAPRHGSTARIERLLHDAEQLLLRTCMRRAGFDYRPVPDEPGTGERDFPYVLDDSAWASRHGYGRDLQQRLRERARRDPNGAYFRSLSAPRRAQALLAANEPGPRGVSATLPTGGAVQRSDHGCVSDGQRRLYGDLQAWFQASTTVHALDAMRRARVVADHRYARDLAVWAQCMRSAGHPYASPGQARAAALSGTDPLPRARETALALAEVRCAVRSGLAGTARELDARHGAALCRQYRSTIAEKARLQTEALPRARAVVSGSGRP</sequence>
<dbReference type="EMBL" id="BMVB01000005">
    <property type="protein sequence ID" value="GHC45657.1"/>
    <property type="molecule type" value="Genomic_DNA"/>
</dbReference>
<protein>
    <submittedName>
        <fullName evidence="1">Uncharacterized protein</fullName>
    </submittedName>
</protein>
<dbReference type="Proteomes" id="UP000646244">
    <property type="component" value="Unassembled WGS sequence"/>
</dbReference>
<proteinExistence type="predicted"/>
<reference evidence="1" key="2">
    <citation type="submission" date="2020-09" db="EMBL/GenBank/DDBJ databases">
        <authorList>
            <person name="Sun Q."/>
            <person name="Ohkuma M."/>
        </authorList>
    </citation>
    <scope>NUCLEOTIDE SEQUENCE</scope>
    <source>
        <strain evidence="1">JCM 4633</strain>
    </source>
</reference>
<comment type="caution">
    <text evidence="1">The sequence shown here is derived from an EMBL/GenBank/DDBJ whole genome shotgun (WGS) entry which is preliminary data.</text>
</comment>